<evidence type="ECO:0000313" key="2">
    <source>
        <dbReference type="EMBL" id="RDB17446.1"/>
    </source>
</evidence>
<proteinExistence type="predicted"/>
<organism evidence="2 3">
    <name type="scientific">Hypsizygus marmoreus</name>
    <name type="common">White beech mushroom</name>
    <name type="synonym">Agaricus marmoreus</name>
    <dbReference type="NCBI Taxonomy" id="39966"/>
    <lineage>
        <taxon>Eukaryota</taxon>
        <taxon>Fungi</taxon>
        <taxon>Dikarya</taxon>
        <taxon>Basidiomycota</taxon>
        <taxon>Agaricomycotina</taxon>
        <taxon>Agaricomycetes</taxon>
        <taxon>Agaricomycetidae</taxon>
        <taxon>Agaricales</taxon>
        <taxon>Tricholomatineae</taxon>
        <taxon>Lyophyllaceae</taxon>
        <taxon>Hypsizygus</taxon>
    </lineage>
</organism>
<gene>
    <name evidence="2" type="ORF">Hypma_001590</name>
</gene>
<name>A0A369JF04_HYPMA</name>
<evidence type="ECO:0008006" key="4">
    <source>
        <dbReference type="Google" id="ProtNLM"/>
    </source>
</evidence>
<reference evidence="2" key="1">
    <citation type="submission" date="2018-04" db="EMBL/GenBank/DDBJ databases">
        <title>Whole genome sequencing of Hypsizygus marmoreus.</title>
        <authorList>
            <person name="Choi I.-G."/>
            <person name="Min B."/>
            <person name="Kim J.-G."/>
            <person name="Kim S."/>
            <person name="Oh Y.-L."/>
            <person name="Kong W.-S."/>
            <person name="Park H."/>
            <person name="Jeong J."/>
            <person name="Song E.-S."/>
        </authorList>
    </citation>
    <scope>NUCLEOTIDE SEQUENCE [LARGE SCALE GENOMIC DNA]</scope>
    <source>
        <strain evidence="2">51987-8</strain>
    </source>
</reference>
<dbReference type="OrthoDB" id="2914072at2759"/>
<keyword evidence="1" id="KW-0732">Signal</keyword>
<comment type="caution">
    <text evidence="2">The sequence shown here is derived from an EMBL/GenBank/DDBJ whole genome shotgun (WGS) entry which is preliminary data.</text>
</comment>
<feature type="chain" id="PRO_5016579270" description="Extracellular membrane protein CFEM domain-containing protein" evidence="1">
    <location>
        <begin position="24"/>
        <end position="148"/>
    </location>
</feature>
<keyword evidence="3" id="KW-1185">Reference proteome</keyword>
<dbReference type="EMBL" id="LUEZ02000112">
    <property type="protein sequence ID" value="RDB17446.1"/>
    <property type="molecule type" value="Genomic_DNA"/>
</dbReference>
<sequence>MVAFITLLSATATLFLACTNVLANPTPDNSIPALLARQTTLDTSKIPAACRSSCEAFINVVANPAQCDITCQCKDTSIDVGNACFTCSAAQDPNYDLKGAQSSLDELAKSCKDAGLPIKSTKNGAMRFDAIGSGAIGVMVLGAVFSLV</sequence>
<accession>A0A369JF04</accession>
<dbReference type="AlphaFoldDB" id="A0A369JF04"/>
<dbReference type="InParanoid" id="A0A369JF04"/>
<dbReference type="Proteomes" id="UP000076154">
    <property type="component" value="Unassembled WGS sequence"/>
</dbReference>
<feature type="signal peptide" evidence="1">
    <location>
        <begin position="1"/>
        <end position="23"/>
    </location>
</feature>
<evidence type="ECO:0000313" key="3">
    <source>
        <dbReference type="Proteomes" id="UP000076154"/>
    </source>
</evidence>
<protein>
    <recommendedName>
        <fullName evidence="4">Extracellular membrane protein CFEM domain-containing protein</fullName>
    </recommendedName>
</protein>
<evidence type="ECO:0000256" key="1">
    <source>
        <dbReference type="SAM" id="SignalP"/>
    </source>
</evidence>